<name>Q6AIP0_DESPS</name>
<reference evidence="7" key="1">
    <citation type="journal article" date="2004" name="Environ. Microbiol.">
        <title>The genome of Desulfotalea psychrophila, a sulfate-reducing bacterium from permanently cold Arctic sediments.</title>
        <authorList>
            <person name="Rabus R."/>
            <person name="Ruepp A."/>
            <person name="Frickey T."/>
            <person name="Rattei T."/>
            <person name="Fartmann B."/>
            <person name="Stark M."/>
            <person name="Bauer M."/>
            <person name="Zibat A."/>
            <person name="Lombardot T."/>
            <person name="Becker I."/>
            <person name="Amann J."/>
            <person name="Gellner K."/>
            <person name="Teeling H."/>
            <person name="Leuschner W.D."/>
            <person name="Gloeckner F.-O."/>
            <person name="Lupas A.N."/>
            <person name="Amann R."/>
            <person name="Klenk H.-P."/>
        </authorList>
    </citation>
    <scope>NUCLEOTIDE SEQUENCE [LARGE SCALE GENOMIC DNA]</scope>
    <source>
        <strain evidence="7">DSM 12343 / LSv54</strain>
    </source>
</reference>
<keyword evidence="7" id="KW-1185">Reference proteome</keyword>
<dbReference type="KEGG" id="dps:DP3061"/>
<feature type="domain" description="ABC transporter" evidence="5">
    <location>
        <begin position="6"/>
        <end position="238"/>
    </location>
</feature>
<keyword evidence="3" id="KW-0547">Nucleotide-binding</keyword>
<evidence type="ECO:0000256" key="3">
    <source>
        <dbReference type="ARBA" id="ARBA00022741"/>
    </source>
</evidence>
<dbReference type="InterPro" id="IPR017871">
    <property type="entry name" value="ABC_transporter-like_CS"/>
</dbReference>
<protein>
    <submittedName>
        <fullName evidence="6">Related to Mn/Zn ABC transporter, ATP-binding protein</fullName>
    </submittedName>
</protein>
<dbReference type="RefSeq" id="WP_011190302.1">
    <property type="nucleotide sequence ID" value="NC_006138.1"/>
</dbReference>
<evidence type="ECO:0000259" key="5">
    <source>
        <dbReference type="PROSITE" id="PS50893"/>
    </source>
</evidence>
<dbReference type="EMBL" id="CR522870">
    <property type="protein sequence ID" value="CAG37790.1"/>
    <property type="molecule type" value="Genomic_DNA"/>
</dbReference>
<dbReference type="Pfam" id="PF00005">
    <property type="entry name" value="ABC_tran"/>
    <property type="match status" value="1"/>
</dbReference>
<proteinExistence type="inferred from homology"/>
<evidence type="ECO:0000256" key="2">
    <source>
        <dbReference type="ARBA" id="ARBA00022448"/>
    </source>
</evidence>
<keyword evidence="4 6" id="KW-0067">ATP-binding</keyword>
<keyword evidence="2" id="KW-0813">Transport</keyword>
<dbReference type="Proteomes" id="UP000000602">
    <property type="component" value="Chromosome"/>
</dbReference>
<organism evidence="6 7">
    <name type="scientific">Desulfotalea psychrophila (strain LSv54 / DSM 12343)</name>
    <dbReference type="NCBI Taxonomy" id="177439"/>
    <lineage>
        <taxon>Bacteria</taxon>
        <taxon>Pseudomonadati</taxon>
        <taxon>Thermodesulfobacteriota</taxon>
        <taxon>Desulfobulbia</taxon>
        <taxon>Desulfobulbales</taxon>
        <taxon>Desulfocapsaceae</taxon>
        <taxon>Desulfotalea</taxon>
    </lineage>
</organism>
<dbReference type="OrthoDB" id="9809450at2"/>
<comment type="similarity">
    <text evidence="1">Belongs to the ABC transporter superfamily.</text>
</comment>
<dbReference type="PANTHER" id="PTHR42734:SF17">
    <property type="entry name" value="METAL TRANSPORT SYSTEM ATP-BINDING PROTEIN TM_0124-RELATED"/>
    <property type="match status" value="1"/>
</dbReference>
<sequence>MQVPLIEIRDLCHSYQNQEVLHHINLEVYHGDFISIIGPNGGGKTTLLKLIIGLLKPTRGEILIKGQPFDKERATIGYVPQYINHNLNFPATALDVVLMGCHRPARRFKLGHCKKDREAAQLSLEKIGIENCAEKKIRDLSGGQRQRVLIARALVSEPELLVLDEPTASIDTKGQTDFYNLLQELNKDITILMVSHDLLMISSYAKSIACLNKGLSYHPTFTSFNDVLNAFYSCSVKNSCLSTTLSQEHLQIHQKGSL</sequence>
<dbReference type="HOGENOM" id="CLU_000604_1_11_7"/>
<dbReference type="SUPFAM" id="SSF52540">
    <property type="entry name" value="P-loop containing nucleoside triphosphate hydrolases"/>
    <property type="match status" value="1"/>
</dbReference>
<dbReference type="Gene3D" id="3.40.50.300">
    <property type="entry name" value="P-loop containing nucleotide triphosphate hydrolases"/>
    <property type="match status" value="1"/>
</dbReference>
<evidence type="ECO:0000313" key="7">
    <source>
        <dbReference type="Proteomes" id="UP000000602"/>
    </source>
</evidence>
<dbReference type="eggNOG" id="COG1121">
    <property type="taxonomic scope" value="Bacteria"/>
</dbReference>
<dbReference type="PROSITE" id="PS00211">
    <property type="entry name" value="ABC_TRANSPORTER_1"/>
    <property type="match status" value="1"/>
</dbReference>
<dbReference type="FunFam" id="3.40.50.300:FF:000134">
    <property type="entry name" value="Iron-enterobactin ABC transporter ATP-binding protein"/>
    <property type="match status" value="1"/>
</dbReference>
<dbReference type="InterPro" id="IPR003439">
    <property type="entry name" value="ABC_transporter-like_ATP-bd"/>
</dbReference>
<evidence type="ECO:0000256" key="4">
    <source>
        <dbReference type="ARBA" id="ARBA00022840"/>
    </source>
</evidence>
<dbReference type="PROSITE" id="PS50893">
    <property type="entry name" value="ABC_TRANSPORTER_2"/>
    <property type="match status" value="1"/>
</dbReference>
<dbReference type="InterPro" id="IPR027417">
    <property type="entry name" value="P-loop_NTPase"/>
</dbReference>
<dbReference type="InterPro" id="IPR050153">
    <property type="entry name" value="Metal_Ion_Import_ABC"/>
</dbReference>
<dbReference type="InterPro" id="IPR003593">
    <property type="entry name" value="AAA+_ATPase"/>
</dbReference>
<dbReference type="GO" id="GO:0016887">
    <property type="term" value="F:ATP hydrolysis activity"/>
    <property type="evidence" value="ECO:0007669"/>
    <property type="project" value="InterPro"/>
</dbReference>
<dbReference type="GO" id="GO:0005524">
    <property type="term" value="F:ATP binding"/>
    <property type="evidence" value="ECO:0007669"/>
    <property type="project" value="UniProtKB-KW"/>
</dbReference>
<dbReference type="AlphaFoldDB" id="Q6AIP0"/>
<accession>Q6AIP0</accession>
<dbReference type="SMART" id="SM00382">
    <property type="entry name" value="AAA"/>
    <property type="match status" value="1"/>
</dbReference>
<gene>
    <name evidence="6" type="ordered locus">DP3061</name>
</gene>
<evidence type="ECO:0000313" key="6">
    <source>
        <dbReference type="EMBL" id="CAG37790.1"/>
    </source>
</evidence>
<dbReference type="STRING" id="177439.DP3061"/>
<dbReference type="CDD" id="cd03235">
    <property type="entry name" value="ABC_Metallic_Cations"/>
    <property type="match status" value="1"/>
</dbReference>
<dbReference type="PANTHER" id="PTHR42734">
    <property type="entry name" value="METAL TRANSPORT SYSTEM ATP-BINDING PROTEIN TM_0124-RELATED"/>
    <property type="match status" value="1"/>
</dbReference>
<evidence type="ECO:0000256" key="1">
    <source>
        <dbReference type="ARBA" id="ARBA00005417"/>
    </source>
</evidence>